<gene>
    <name evidence="1" type="ORF">CBM2634_U170003</name>
</gene>
<accession>A0A375JCP1</accession>
<reference evidence="1 2" key="1">
    <citation type="submission" date="2018-01" db="EMBL/GenBank/DDBJ databases">
        <authorList>
            <person name="Gaut B.S."/>
            <person name="Morton B.R."/>
            <person name="Clegg M.T."/>
            <person name="Duvall M.R."/>
        </authorList>
    </citation>
    <scope>NUCLEOTIDE SEQUENCE [LARGE SCALE GENOMIC DNA]</scope>
    <source>
        <strain evidence="1">Cupriavidus taiwanensis cmp 52</strain>
    </source>
</reference>
<dbReference type="AlphaFoldDB" id="A0A375JCP1"/>
<protein>
    <submittedName>
        <fullName evidence="1">Uncharacterized protein</fullName>
    </submittedName>
</protein>
<sequence length="203" mass="22625">MSAAEDWLRQNLGSSDLCLYIVGPLFAHVRHCSNTRIERKTQLPYARLRSIRFYPTPSVRDRLTRPSLSAPAKDTEPALSRMRLACCKPALSACCSRSRQSTLVRNGCLWSRASVPFDWLARQSRFSELGSTCARRSTVDFDMIRVSIATHTDQAPGHGTATQTHFERFATFLSGKEQKNLRTDFKVSISQTSAITGGPNGNV</sequence>
<dbReference type="Proteomes" id="UP000256805">
    <property type="component" value="Unassembled WGS sequence"/>
</dbReference>
<organism evidence="1 2">
    <name type="scientific">Cupriavidus taiwanensis</name>
    <dbReference type="NCBI Taxonomy" id="164546"/>
    <lineage>
        <taxon>Bacteria</taxon>
        <taxon>Pseudomonadati</taxon>
        <taxon>Pseudomonadota</taxon>
        <taxon>Betaproteobacteria</taxon>
        <taxon>Burkholderiales</taxon>
        <taxon>Burkholderiaceae</taxon>
        <taxon>Cupriavidus</taxon>
    </lineage>
</organism>
<proteinExistence type="predicted"/>
<dbReference type="EMBL" id="OVTA01000080">
    <property type="protein sequence ID" value="SPS02562.1"/>
    <property type="molecule type" value="Genomic_DNA"/>
</dbReference>
<evidence type="ECO:0000313" key="2">
    <source>
        <dbReference type="Proteomes" id="UP000256805"/>
    </source>
</evidence>
<evidence type="ECO:0000313" key="1">
    <source>
        <dbReference type="EMBL" id="SPS02562.1"/>
    </source>
</evidence>
<name>A0A375JCP1_9BURK</name>